<sequence length="123" mass="13289">MEEVCPQEPASPAEVQGTEKDRSLSSTSPSPHLCLINRNTLHGAPSFREEDPVNQHTQADPDDVDAESTMVADPSSVTSSFRKHSSVLRTPHQGHSSRPPTTPYLLPTLREVLLGGLGPLTLL</sequence>
<name>A0A7J7UGA7_PIPKU</name>
<accession>A0A7J7UGA7</accession>
<evidence type="ECO:0000313" key="2">
    <source>
        <dbReference type="EMBL" id="KAF6311878.1"/>
    </source>
</evidence>
<keyword evidence="3" id="KW-1185">Reference proteome</keyword>
<evidence type="ECO:0000313" key="3">
    <source>
        <dbReference type="Proteomes" id="UP000558488"/>
    </source>
</evidence>
<dbReference type="AlphaFoldDB" id="A0A7J7UGA7"/>
<comment type="caution">
    <text evidence="2">The sequence shown here is derived from an EMBL/GenBank/DDBJ whole genome shotgun (WGS) entry which is preliminary data.</text>
</comment>
<reference evidence="2 3" key="1">
    <citation type="journal article" date="2020" name="Nature">
        <title>Six reference-quality genomes reveal evolution of bat adaptations.</title>
        <authorList>
            <person name="Jebb D."/>
            <person name="Huang Z."/>
            <person name="Pippel M."/>
            <person name="Hughes G.M."/>
            <person name="Lavrichenko K."/>
            <person name="Devanna P."/>
            <person name="Winkler S."/>
            <person name="Jermiin L.S."/>
            <person name="Skirmuntt E.C."/>
            <person name="Katzourakis A."/>
            <person name="Burkitt-Gray L."/>
            <person name="Ray D.A."/>
            <person name="Sullivan K.A.M."/>
            <person name="Roscito J.G."/>
            <person name="Kirilenko B.M."/>
            <person name="Davalos L.M."/>
            <person name="Corthals A.P."/>
            <person name="Power M.L."/>
            <person name="Jones G."/>
            <person name="Ransome R.D."/>
            <person name="Dechmann D.K.N."/>
            <person name="Locatelli A.G."/>
            <person name="Puechmaille S.J."/>
            <person name="Fedrigo O."/>
            <person name="Jarvis E.D."/>
            <person name="Hiller M."/>
            <person name="Vernes S.C."/>
            <person name="Myers E.W."/>
            <person name="Teeling E.C."/>
        </authorList>
    </citation>
    <scope>NUCLEOTIDE SEQUENCE [LARGE SCALE GENOMIC DNA]</scope>
    <source>
        <strain evidence="2">MPipKuh1</strain>
        <tissue evidence="2">Flight muscle</tissue>
    </source>
</reference>
<evidence type="ECO:0000256" key="1">
    <source>
        <dbReference type="SAM" id="MobiDB-lite"/>
    </source>
</evidence>
<dbReference type="Proteomes" id="UP000558488">
    <property type="component" value="Unassembled WGS sequence"/>
</dbReference>
<protein>
    <submittedName>
        <fullName evidence="2">Uncharacterized protein</fullName>
    </submittedName>
</protein>
<feature type="region of interest" description="Disordered" evidence="1">
    <location>
        <begin position="1"/>
        <end position="104"/>
    </location>
</feature>
<gene>
    <name evidence="2" type="ORF">mPipKuh1_009076</name>
</gene>
<organism evidence="2 3">
    <name type="scientific">Pipistrellus kuhlii</name>
    <name type="common">Kuhl's pipistrelle</name>
    <dbReference type="NCBI Taxonomy" id="59472"/>
    <lineage>
        <taxon>Eukaryota</taxon>
        <taxon>Metazoa</taxon>
        <taxon>Chordata</taxon>
        <taxon>Craniata</taxon>
        <taxon>Vertebrata</taxon>
        <taxon>Euteleostomi</taxon>
        <taxon>Mammalia</taxon>
        <taxon>Eutheria</taxon>
        <taxon>Laurasiatheria</taxon>
        <taxon>Chiroptera</taxon>
        <taxon>Yangochiroptera</taxon>
        <taxon>Vespertilionidae</taxon>
        <taxon>Pipistrellus</taxon>
    </lineage>
</organism>
<proteinExistence type="predicted"/>
<dbReference type="EMBL" id="JACAGB010000020">
    <property type="protein sequence ID" value="KAF6311878.1"/>
    <property type="molecule type" value="Genomic_DNA"/>
</dbReference>